<dbReference type="EMBL" id="MPUH01001574">
    <property type="protein sequence ID" value="OMJ67050.1"/>
    <property type="molecule type" value="Genomic_DNA"/>
</dbReference>
<keyword evidence="6 7" id="KW-0539">Nucleus</keyword>
<keyword evidence="3 7" id="KW-0805">Transcription regulation</keyword>
<keyword evidence="4 7" id="KW-0238">DNA-binding</keyword>
<dbReference type="Gene3D" id="1.10.10.10">
    <property type="entry name" value="Winged helix-like DNA-binding domain superfamily/Winged helix DNA-binding domain"/>
    <property type="match status" value="1"/>
</dbReference>
<comment type="subcellular location">
    <subcellularLocation>
        <location evidence="1 7">Nucleus</location>
    </subcellularLocation>
</comment>
<evidence type="ECO:0000256" key="6">
    <source>
        <dbReference type="ARBA" id="ARBA00023242"/>
    </source>
</evidence>
<dbReference type="GO" id="GO:0005667">
    <property type="term" value="C:transcription regulator complex"/>
    <property type="evidence" value="ECO:0007669"/>
    <property type="project" value="InterPro"/>
</dbReference>
<dbReference type="InterPro" id="IPR003316">
    <property type="entry name" value="E2F_WHTH_DNA-bd_dom"/>
</dbReference>
<accession>A0A1R2ARL0</accession>
<dbReference type="Pfam" id="PF08781">
    <property type="entry name" value="DP"/>
    <property type="match status" value="1"/>
</dbReference>
<dbReference type="GO" id="GO:0051726">
    <property type="term" value="P:regulation of cell cycle"/>
    <property type="evidence" value="ECO:0007669"/>
    <property type="project" value="InterPro"/>
</dbReference>
<comment type="similarity">
    <text evidence="2 7">Belongs to the E2F/DP family.</text>
</comment>
<evidence type="ECO:0000256" key="7">
    <source>
        <dbReference type="RuleBase" id="RU003796"/>
    </source>
</evidence>
<dbReference type="GO" id="GO:0000977">
    <property type="term" value="F:RNA polymerase II transcription regulatory region sequence-specific DNA binding"/>
    <property type="evidence" value="ECO:0007669"/>
    <property type="project" value="TreeGrafter"/>
</dbReference>
<dbReference type="Gene3D" id="1.20.140.80">
    <property type="entry name" value="Transcription factor DP"/>
    <property type="match status" value="1"/>
</dbReference>
<proteinExistence type="inferred from homology"/>
<evidence type="ECO:0000259" key="8">
    <source>
        <dbReference type="SMART" id="SM01372"/>
    </source>
</evidence>
<evidence type="ECO:0000256" key="3">
    <source>
        <dbReference type="ARBA" id="ARBA00023015"/>
    </source>
</evidence>
<dbReference type="GO" id="GO:0000981">
    <property type="term" value="F:DNA-binding transcription factor activity, RNA polymerase II-specific"/>
    <property type="evidence" value="ECO:0007669"/>
    <property type="project" value="TreeGrafter"/>
</dbReference>
<dbReference type="InterPro" id="IPR036390">
    <property type="entry name" value="WH_DNA-bd_sf"/>
</dbReference>
<name>A0A1R2ARL0_9CILI</name>
<evidence type="ECO:0000256" key="5">
    <source>
        <dbReference type="ARBA" id="ARBA00023163"/>
    </source>
</evidence>
<dbReference type="SUPFAM" id="SSF46785">
    <property type="entry name" value="Winged helix' DNA-binding domain"/>
    <property type="match status" value="1"/>
</dbReference>
<dbReference type="SUPFAM" id="SSF144074">
    <property type="entry name" value="E2F-DP heterodimerization region"/>
    <property type="match status" value="1"/>
</dbReference>
<protein>
    <recommendedName>
        <fullName evidence="8">E2F/DP family winged-helix DNA-binding domain-containing protein</fullName>
    </recommendedName>
</protein>
<evidence type="ECO:0000256" key="4">
    <source>
        <dbReference type="ARBA" id="ARBA00023125"/>
    </source>
</evidence>
<comment type="caution">
    <text evidence="9">The sequence shown here is derived from an EMBL/GenBank/DDBJ whole genome shotgun (WGS) entry which is preliminary data.</text>
</comment>
<organism evidence="9 10">
    <name type="scientific">Stentor coeruleus</name>
    <dbReference type="NCBI Taxonomy" id="5963"/>
    <lineage>
        <taxon>Eukaryota</taxon>
        <taxon>Sar</taxon>
        <taxon>Alveolata</taxon>
        <taxon>Ciliophora</taxon>
        <taxon>Postciliodesmatophora</taxon>
        <taxon>Heterotrichea</taxon>
        <taxon>Heterotrichida</taxon>
        <taxon>Stentoridae</taxon>
        <taxon>Stentor</taxon>
    </lineage>
</organism>
<dbReference type="PANTHER" id="PTHR12548:SF9">
    <property type="entry name" value="TRANSCRIPTION FACTOR DP"/>
    <property type="match status" value="1"/>
</dbReference>
<dbReference type="InterPro" id="IPR038168">
    <property type="entry name" value="TF_DP_C_sf"/>
</dbReference>
<dbReference type="OrthoDB" id="313275at2759"/>
<feature type="domain" description="E2F/DP family winged-helix DNA-binding" evidence="8">
    <location>
        <begin position="95"/>
        <end position="169"/>
    </location>
</feature>
<dbReference type="PANTHER" id="PTHR12548">
    <property type="entry name" value="TRANSCRIPTION FACTOR DP"/>
    <property type="match status" value="1"/>
</dbReference>
<dbReference type="InterPro" id="IPR015648">
    <property type="entry name" value="Transcrpt_fac_DP"/>
</dbReference>
<sequence>MHEDLPNHISEFIRDLKSCSDLSSVFLYYSRYLHCDPYLHSIFLDFGYNPEKGDFQDTPSLSLFIEKLQEEYSNFSLPVKRSYSSISETSSDKNRSNKGLKILSARVKSILIHKRPTSYREVAEELIKEMSMVSKAEEKNILRRVYDALNVLIAAGVVIKNGKEYCWKGKGNKEDYFCDITEETITENTLLSIRAKKISSKRNTLQTLTERFLAMRSLIARNLQLSKPKDSMAFPLVFVATAEDENKLTIESNNTCSTMRLKFRKQMEIFNGSEILAQCTSQKIIN</sequence>
<dbReference type="Proteomes" id="UP000187209">
    <property type="component" value="Unassembled WGS sequence"/>
</dbReference>
<evidence type="ECO:0000256" key="2">
    <source>
        <dbReference type="ARBA" id="ARBA00010940"/>
    </source>
</evidence>
<evidence type="ECO:0000313" key="9">
    <source>
        <dbReference type="EMBL" id="OMJ67050.1"/>
    </source>
</evidence>
<evidence type="ECO:0000256" key="1">
    <source>
        <dbReference type="ARBA" id="ARBA00004123"/>
    </source>
</evidence>
<keyword evidence="10" id="KW-1185">Reference proteome</keyword>
<dbReference type="InterPro" id="IPR036388">
    <property type="entry name" value="WH-like_DNA-bd_sf"/>
</dbReference>
<dbReference type="Pfam" id="PF02319">
    <property type="entry name" value="WHD_E2F_TDP"/>
    <property type="match status" value="1"/>
</dbReference>
<dbReference type="InterPro" id="IPR014889">
    <property type="entry name" value="Transc_factor_DP_C"/>
</dbReference>
<reference evidence="9 10" key="1">
    <citation type="submission" date="2016-11" db="EMBL/GenBank/DDBJ databases">
        <title>The macronuclear genome of Stentor coeruleus: a giant cell with tiny introns.</title>
        <authorList>
            <person name="Slabodnick M."/>
            <person name="Ruby J.G."/>
            <person name="Reiff S.B."/>
            <person name="Swart E.C."/>
            <person name="Gosai S."/>
            <person name="Prabakaran S."/>
            <person name="Witkowska E."/>
            <person name="Larue G.E."/>
            <person name="Fisher S."/>
            <person name="Freeman R.M."/>
            <person name="Gunawardena J."/>
            <person name="Chu W."/>
            <person name="Stover N.A."/>
            <person name="Gregory B.D."/>
            <person name="Nowacki M."/>
            <person name="Derisi J."/>
            <person name="Roy S.W."/>
            <person name="Marshall W.F."/>
            <person name="Sood P."/>
        </authorList>
    </citation>
    <scope>NUCLEOTIDE SEQUENCE [LARGE SCALE GENOMIC DNA]</scope>
    <source>
        <strain evidence="9">WM001</strain>
    </source>
</reference>
<dbReference type="AlphaFoldDB" id="A0A1R2ARL0"/>
<keyword evidence="5 7" id="KW-0804">Transcription</keyword>
<evidence type="ECO:0000313" key="10">
    <source>
        <dbReference type="Proteomes" id="UP000187209"/>
    </source>
</evidence>
<dbReference type="GO" id="GO:0005634">
    <property type="term" value="C:nucleus"/>
    <property type="evidence" value="ECO:0007669"/>
    <property type="project" value="UniProtKB-SubCell"/>
</dbReference>
<dbReference type="InterPro" id="IPR037241">
    <property type="entry name" value="E2F-DP_heterodim"/>
</dbReference>
<dbReference type="SMART" id="SM01372">
    <property type="entry name" value="E2F_TDP"/>
    <property type="match status" value="1"/>
</dbReference>
<gene>
    <name evidence="9" type="ORF">SteCoe_35893</name>
</gene>